<keyword evidence="4" id="KW-1185">Reference proteome</keyword>
<evidence type="ECO:0000313" key="3">
    <source>
        <dbReference type="EMBL" id="MFH6768265.1"/>
    </source>
</evidence>
<dbReference type="EMBL" id="JBAWKC010000001">
    <property type="protein sequence ID" value="MFH6768265.1"/>
    <property type="molecule type" value="Genomic_DNA"/>
</dbReference>
<accession>A0ABW7MN74</accession>
<evidence type="ECO:0008006" key="5">
    <source>
        <dbReference type="Google" id="ProtNLM"/>
    </source>
</evidence>
<evidence type="ECO:0000256" key="2">
    <source>
        <dbReference type="SAM" id="SignalP"/>
    </source>
</evidence>
<comment type="caution">
    <text evidence="3">The sequence shown here is derived from an EMBL/GenBank/DDBJ whole genome shotgun (WGS) entry which is preliminary data.</text>
</comment>
<dbReference type="RefSeq" id="WP_395437500.1">
    <property type="nucleotide sequence ID" value="NZ_JBAWKC010000001.1"/>
</dbReference>
<protein>
    <recommendedName>
        <fullName evidence="5">Adhesin domain-containing protein</fullName>
    </recommendedName>
</protein>
<feature type="signal peptide" evidence="2">
    <location>
        <begin position="1"/>
        <end position="22"/>
    </location>
</feature>
<keyword evidence="2" id="KW-0732">Signal</keyword>
<evidence type="ECO:0000313" key="4">
    <source>
        <dbReference type="Proteomes" id="UP001610104"/>
    </source>
</evidence>
<sequence length="500" mass="57137">MKQSLILNLFILVICITGSMSAQQKLTKVSQTIKVNKEVTIDLNTSYCNIVFDTWNKNVVEIEAYIEGEKLSKEELQEALKDWKVDIDATDNLVTISARGGAAYAWAHKYEGGEEDAVNAVLQELKFELADLPEMNFDFNFEMPKMPQIPEMPKMPELPELPEGISKIDFDYDAYKKNGDAYMEQWSKNFESKFGKDYAKKMEAWGEEFGKEWEEKYGKEMEKWGEKFGKEWEAKYGKQMEEWGERFAKQMEERAIRIEEQGARVEERVAEREKMIAEREKQTAERSKLAEERRAKIDKMMNNNSSKVKRTIKIKMPKDAKLKVNVKYGELKFAANVDNLKADLSHSKLIANSINGSKTSINASYSPIYVTYWNLGALNLNYVKNAEIDHVKSVIITSNSSNITIKNLINNAIINGSIGDLKILKIDNDFNNLNVTLDNSNAVIMLPSVDYNLQYKGSKSRFTHPKSTSKDPVLSFSTGNLNSPKNIVINAKYSNITMQQ</sequence>
<evidence type="ECO:0000256" key="1">
    <source>
        <dbReference type="SAM" id="Coils"/>
    </source>
</evidence>
<feature type="coiled-coil region" evidence="1">
    <location>
        <begin position="66"/>
        <end position="93"/>
    </location>
</feature>
<reference evidence="3 4" key="1">
    <citation type="submission" date="2024-02" db="EMBL/GenBank/DDBJ databases">
        <title>A Gaetbulibacter species isolated from tidal flats and genomic insights of their niches.</title>
        <authorList>
            <person name="Ye Y."/>
        </authorList>
    </citation>
    <scope>NUCLEOTIDE SEQUENCE [LARGE SCALE GENOMIC DNA]</scope>
    <source>
        <strain evidence="3 4">KEM-8</strain>
    </source>
</reference>
<organism evidence="3 4">
    <name type="scientific">Gaetbulibacter aquiaggeris</name>
    <dbReference type="NCBI Taxonomy" id="1735373"/>
    <lineage>
        <taxon>Bacteria</taxon>
        <taxon>Pseudomonadati</taxon>
        <taxon>Bacteroidota</taxon>
        <taxon>Flavobacteriia</taxon>
        <taxon>Flavobacteriales</taxon>
        <taxon>Flavobacteriaceae</taxon>
        <taxon>Gaetbulibacter</taxon>
    </lineage>
</organism>
<name>A0ABW7MN74_9FLAO</name>
<dbReference type="Proteomes" id="UP001610104">
    <property type="component" value="Unassembled WGS sequence"/>
</dbReference>
<feature type="chain" id="PRO_5046952958" description="Adhesin domain-containing protein" evidence="2">
    <location>
        <begin position="23"/>
        <end position="500"/>
    </location>
</feature>
<keyword evidence="1" id="KW-0175">Coiled coil</keyword>
<proteinExistence type="predicted"/>
<gene>
    <name evidence="3" type="ORF">V8G56_05925</name>
</gene>
<feature type="coiled-coil region" evidence="1">
    <location>
        <begin position="248"/>
        <end position="292"/>
    </location>
</feature>